<keyword evidence="3" id="KW-1185">Reference proteome</keyword>
<dbReference type="STRING" id="100225.SAMN05421595_0772"/>
<organism evidence="2 3">
    <name type="scientific">Austwickia chelonae NBRC 105200</name>
    <dbReference type="NCBI Taxonomy" id="1184607"/>
    <lineage>
        <taxon>Bacteria</taxon>
        <taxon>Bacillati</taxon>
        <taxon>Actinomycetota</taxon>
        <taxon>Actinomycetes</taxon>
        <taxon>Micrococcales</taxon>
        <taxon>Dermatophilaceae</taxon>
        <taxon>Austwickia</taxon>
    </lineage>
</organism>
<dbReference type="Proteomes" id="UP000008495">
    <property type="component" value="Unassembled WGS sequence"/>
</dbReference>
<dbReference type="Gene3D" id="3.30.1780.10">
    <property type="entry name" value="ornithine cyclodeaminase, domain 1"/>
    <property type="match status" value="1"/>
</dbReference>
<dbReference type="GO" id="GO:0016491">
    <property type="term" value="F:oxidoreductase activity"/>
    <property type="evidence" value="ECO:0007669"/>
    <property type="project" value="UniProtKB-ARBA"/>
</dbReference>
<dbReference type="PANTHER" id="PTHR13812:SF19">
    <property type="entry name" value="KETIMINE REDUCTASE MU-CRYSTALLIN"/>
    <property type="match status" value="1"/>
</dbReference>
<dbReference type="InterPro" id="IPR036291">
    <property type="entry name" value="NAD(P)-bd_dom_sf"/>
</dbReference>
<protein>
    <submittedName>
        <fullName evidence="2">Ornithine cyclodeaminase/mu-crystallin family protein</fullName>
    </submittedName>
</protein>
<dbReference type="RefSeq" id="WP_006503011.1">
    <property type="nucleotide sequence ID" value="NZ_BAGZ01000008.1"/>
</dbReference>
<dbReference type="PIRSF" id="PIRSF001439">
    <property type="entry name" value="CryM"/>
    <property type="match status" value="1"/>
</dbReference>
<dbReference type="AlphaFoldDB" id="K6UMN1"/>
<dbReference type="GO" id="GO:0005737">
    <property type="term" value="C:cytoplasm"/>
    <property type="evidence" value="ECO:0007669"/>
    <property type="project" value="TreeGrafter"/>
</dbReference>
<comment type="similarity">
    <text evidence="1">Belongs to the ornithine cyclodeaminase/mu-crystallin family.</text>
</comment>
<dbReference type="EMBL" id="BAGZ01000008">
    <property type="protein sequence ID" value="GAB78256.1"/>
    <property type="molecule type" value="Genomic_DNA"/>
</dbReference>
<evidence type="ECO:0000313" key="2">
    <source>
        <dbReference type="EMBL" id="GAB78256.1"/>
    </source>
</evidence>
<dbReference type="GO" id="GO:0019752">
    <property type="term" value="P:carboxylic acid metabolic process"/>
    <property type="evidence" value="ECO:0007669"/>
    <property type="project" value="UniProtKB-ARBA"/>
</dbReference>
<dbReference type="SUPFAM" id="SSF51735">
    <property type="entry name" value="NAD(P)-binding Rossmann-fold domains"/>
    <property type="match status" value="1"/>
</dbReference>
<sequence>MKITAVNASEMQCIFDMRAAVDADKEALKAYSAKECKIPLRVNLDVPEYEGQSLYMPGYAAPESALGIKIVSVYPRNIERGLTSVPATMVVLDAQTGMVCGLLDGTWLTQQRTGAVAGAATELLAREDAAVFALFGTGGQAECQLEAVLTVRPGITQVRVFDLSTERADDFVRRMSERFAGRFPAVIERADSSAAAITGADIITTVTTASEPVFDGSLVEAGTHINAVGSYTPQMCEVDPVVLLAADKVYCDTRDALVESGDIQIPLRDGRFDLDKVTGELGEALLGAVPGRESAEEITYFESTGNAVLDVVVAQRIYAEAVAQGRGSTIDL</sequence>
<dbReference type="eggNOG" id="COG2423">
    <property type="taxonomic scope" value="Bacteria"/>
</dbReference>
<accession>K6UMN1</accession>
<gene>
    <name evidence="2" type="ORF">AUCHE_08_05020</name>
</gene>
<comment type="caution">
    <text evidence="2">The sequence shown here is derived from an EMBL/GenBank/DDBJ whole genome shotgun (WGS) entry which is preliminary data.</text>
</comment>
<dbReference type="InterPro" id="IPR003462">
    <property type="entry name" value="ODC_Mu_crystall"/>
</dbReference>
<dbReference type="Gene3D" id="3.40.50.720">
    <property type="entry name" value="NAD(P)-binding Rossmann-like Domain"/>
    <property type="match status" value="1"/>
</dbReference>
<name>K6UMN1_9MICO</name>
<evidence type="ECO:0000313" key="3">
    <source>
        <dbReference type="Proteomes" id="UP000008495"/>
    </source>
</evidence>
<evidence type="ECO:0000256" key="1">
    <source>
        <dbReference type="ARBA" id="ARBA00008903"/>
    </source>
</evidence>
<dbReference type="PANTHER" id="PTHR13812">
    <property type="entry name" value="KETIMINE REDUCTASE MU-CRYSTALLIN"/>
    <property type="match status" value="1"/>
</dbReference>
<proteinExistence type="inferred from homology"/>
<dbReference type="Pfam" id="PF02423">
    <property type="entry name" value="OCD_Mu_crystall"/>
    <property type="match status" value="1"/>
</dbReference>
<dbReference type="OrthoDB" id="4311033at2"/>
<reference evidence="2 3" key="1">
    <citation type="submission" date="2012-08" db="EMBL/GenBank/DDBJ databases">
        <title>Whole genome shotgun sequence of Austwickia chelonae NBRC 105200.</title>
        <authorList>
            <person name="Yoshida I."/>
            <person name="Hosoyama A."/>
            <person name="Tsuchikane K."/>
            <person name="Katsumata H."/>
            <person name="Ando Y."/>
            <person name="Ohji S."/>
            <person name="Hamada M."/>
            <person name="Tamura T."/>
            <person name="Yamazoe A."/>
            <person name="Yamazaki S."/>
            <person name="Fujita N."/>
        </authorList>
    </citation>
    <scope>NUCLEOTIDE SEQUENCE [LARGE SCALE GENOMIC DNA]</scope>
    <source>
        <strain evidence="2 3">NBRC 105200</strain>
    </source>
</reference>
<dbReference type="FunFam" id="3.40.50.720:FF:000311">
    <property type="entry name" value="Ornithine cyclodeaminase"/>
    <property type="match status" value="1"/>
</dbReference>
<dbReference type="InterPro" id="IPR023401">
    <property type="entry name" value="ODC_N"/>
</dbReference>